<feature type="region of interest" description="Disordered" evidence="1">
    <location>
        <begin position="170"/>
        <end position="189"/>
    </location>
</feature>
<evidence type="ECO:0000313" key="3">
    <source>
        <dbReference type="Proteomes" id="UP000236546"/>
    </source>
</evidence>
<feature type="compositionally biased region" description="Polar residues" evidence="1">
    <location>
        <begin position="396"/>
        <end position="407"/>
    </location>
</feature>
<feature type="region of interest" description="Disordered" evidence="1">
    <location>
        <begin position="646"/>
        <end position="706"/>
    </location>
</feature>
<dbReference type="InterPro" id="IPR018465">
    <property type="entry name" value="Scm3/HJURP"/>
</dbReference>
<accession>A0A2K0TGY5</accession>
<dbReference type="PANTHER" id="PTHR15992">
    <property type="entry name" value="HOLLIDAY JUNCTION RECOGNITION PROTEIN"/>
    <property type="match status" value="1"/>
</dbReference>
<feature type="compositionally biased region" description="Acidic residues" evidence="1">
    <location>
        <begin position="526"/>
        <end position="552"/>
    </location>
</feature>
<feature type="region of interest" description="Disordered" evidence="1">
    <location>
        <begin position="722"/>
        <end position="767"/>
    </location>
</feature>
<evidence type="ECO:0008006" key="4">
    <source>
        <dbReference type="Google" id="ProtNLM"/>
    </source>
</evidence>
<feature type="compositionally biased region" description="Pro residues" evidence="1">
    <location>
        <begin position="805"/>
        <end position="818"/>
    </location>
</feature>
<proteinExistence type="predicted"/>
<evidence type="ECO:0000256" key="1">
    <source>
        <dbReference type="SAM" id="MobiDB-lite"/>
    </source>
</evidence>
<feature type="region of interest" description="Disordered" evidence="1">
    <location>
        <begin position="328"/>
        <end position="475"/>
    </location>
</feature>
<feature type="compositionally biased region" description="Polar residues" evidence="1">
    <location>
        <begin position="847"/>
        <end position="856"/>
    </location>
</feature>
<dbReference type="Proteomes" id="UP000236546">
    <property type="component" value="Unassembled WGS sequence"/>
</dbReference>
<feature type="compositionally biased region" description="Acidic residues" evidence="1">
    <location>
        <begin position="128"/>
        <end position="138"/>
    </location>
</feature>
<feature type="compositionally biased region" description="Basic and acidic residues" evidence="1">
    <location>
        <begin position="661"/>
        <end position="676"/>
    </location>
</feature>
<feature type="compositionally biased region" description="Polar residues" evidence="1">
    <location>
        <begin position="679"/>
        <end position="706"/>
    </location>
</feature>
<dbReference type="GO" id="GO:0046982">
    <property type="term" value="F:protein heterodimerization activity"/>
    <property type="evidence" value="ECO:0007669"/>
    <property type="project" value="InterPro"/>
</dbReference>
<dbReference type="PANTHER" id="PTHR15992:SF5">
    <property type="entry name" value="HOLLIDAY JUNCTION RECOGNITION PROTEIN"/>
    <property type="match status" value="1"/>
</dbReference>
<gene>
    <name evidence="2" type="ORF">TGAMA5MH_03579</name>
</gene>
<evidence type="ECO:0000313" key="2">
    <source>
        <dbReference type="EMBL" id="PNP44770.1"/>
    </source>
</evidence>
<feature type="region of interest" description="Disordered" evidence="1">
    <location>
        <begin position="128"/>
        <end position="163"/>
    </location>
</feature>
<feature type="compositionally biased region" description="Polar residues" evidence="1">
    <location>
        <begin position="758"/>
        <end position="767"/>
    </location>
</feature>
<dbReference type="AlphaFoldDB" id="A0A2K0TGY5"/>
<organism evidence="2 3">
    <name type="scientific">Trichoderma gamsii</name>
    <dbReference type="NCBI Taxonomy" id="398673"/>
    <lineage>
        <taxon>Eukaryota</taxon>
        <taxon>Fungi</taxon>
        <taxon>Dikarya</taxon>
        <taxon>Ascomycota</taxon>
        <taxon>Pezizomycotina</taxon>
        <taxon>Sordariomycetes</taxon>
        <taxon>Hypocreomycetidae</taxon>
        <taxon>Hypocreales</taxon>
        <taxon>Hypocreaceae</taxon>
        <taxon>Trichoderma</taxon>
    </lineage>
</organism>
<dbReference type="GO" id="GO:0005634">
    <property type="term" value="C:nucleus"/>
    <property type="evidence" value="ECO:0007669"/>
    <property type="project" value="InterPro"/>
</dbReference>
<dbReference type="Gene3D" id="1.10.20.10">
    <property type="entry name" value="Histone, subunit A"/>
    <property type="match status" value="1"/>
</dbReference>
<dbReference type="Pfam" id="PF10384">
    <property type="entry name" value="Scm3"/>
    <property type="match status" value="1"/>
</dbReference>
<feature type="compositionally biased region" description="Polar residues" evidence="1">
    <location>
        <begin position="446"/>
        <end position="460"/>
    </location>
</feature>
<dbReference type="InterPro" id="IPR009072">
    <property type="entry name" value="Histone-fold"/>
</dbReference>
<name>A0A2K0TGY5_9HYPO</name>
<feature type="compositionally biased region" description="Low complexity" evidence="1">
    <location>
        <begin position="833"/>
        <end position="843"/>
    </location>
</feature>
<dbReference type="EMBL" id="MTYH01000028">
    <property type="protein sequence ID" value="PNP44770.1"/>
    <property type="molecule type" value="Genomic_DNA"/>
</dbReference>
<feature type="compositionally biased region" description="Basic and acidic residues" evidence="1">
    <location>
        <begin position="432"/>
        <end position="442"/>
    </location>
</feature>
<feature type="region of interest" description="Disordered" evidence="1">
    <location>
        <begin position="781"/>
        <end position="893"/>
    </location>
</feature>
<feature type="compositionally biased region" description="Polar residues" evidence="1">
    <location>
        <begin position="866"/>
        <end position="876"/>
    </location>
</feature>
<dbReference type="GO" id="GO:0042393">
    <property type="term" value="F:histone binding"/>
    <property type="evidence" value="ECO:0007669"/>
    <property type="project" value="InterPro"/>
</dbReference>
<sequence>MEPPAKRRRMSQLLLDKGYVDENDDELALQPFEVEAKRDPGYKLSIERAFADQRFQATMAHIFDKYGRDFEGIGDEIDLVTGEIVVNNGHVRNMRDEGDVGDGVGEYLGEKEDDEDEGILLEDLFDDEEESGDNDTAEQEGHAAVFGKQIQNNNGLDEDEEDEDRIIQGREAPRESHSTALVLGSSSENASHASRTALRALPHKIPPGNILDLEPIGQLPFSSSPLSFDRSPFAMEPWSLSGQYSDPLWNKPDLFAVHQPKPQQFPMKASRYDFPAQSGQSSIWAPRSKFRDEEDKPLQSVFAATFGKHLLTKTKKVLRHPLLLPPAKAVEDDDKREEEDEDEDEDVILTGKRSKEIEGFGKIEMNLAKRGKRLNVSHPSSETSKELKEKGVEGGSSDSGYKSTQSTRKARKRKQRPDEDLTRNDALVRVAEIPRRAPHLDDEIPSQRSNQTRQQLSTAKQLDEADGRRRSGRMRKQVEFLNKISWADVLAEQRAEKEVAYSRNRNDGQFMVDEDALEKRPVLAAPEEDYIPDSAAEDEEGFEEDEEEESEEIGEKGEKEKEEAKSQTNFRGDLPTLRAKETRQPDIHEESCASIPEVFPRKNADSACLLSDDEAPTLLSKLRKTASNNTLKDTFPLREIHNIKTQTNARVDLPASRKTKKADYSHRENTDTRDVIDDTSPSGTSSSRRLNIPSEDSSGVAPLSSSPTRFLSRITLDVSLDDKPQTSYSSARRSRYRRSADIRSSSPCARMDEDTPEATASSQRRQLTKLATTPIVIDDSSYETSDEISPVESSPITRASIPMEPALPSPRRGTPPPEVVARAIIQSPSKHFSMLPPSSPTKSLSKRISSTHSGPSSAGEAKISGPVTSLPSLSNPPQTPRHSNRHSLKVPSSRHSILSLLSDDEDEEVDELGRSLAAMPRLLSSAARTTERKLWKSSSRTREVYHTPVKKRPTEPISPGSIIKTPGGSLRACGVDGYRCGRDFCFTCL</sequence>
<feature type="compositionally biased region" description="Basic and acidic residues" evidence="1">
    <location>
        <begin position="578"/>
        <end position="591"/>
    </location>
</feature>
<comment type="caution">
    <text evidence="2">The sequence shown here is derived from an EMBL/GenBank/DDBJ whole genome shotgun (WGS) entry which is preliminary data.</text>
</comment>
<protein>
    <recommendedName>
        <fullName evidence="4">Centromere protein Scm3</fullName>
    </recommendedName>
</protein>
<dbReference type="OrthoDB" id="2420608at2759"/>
<feature type="compositionally biased region" description="Acidic residues" evidence="1">
    <location>
        <begin position="331"/>
        <end position="347"/>
    </location>
</feature>
<feature type="region of interest" description="Disordered" evidence="1">
    <location>
        <begin position="522"/>
        <end position="596"/>
    </location>
</feature>
<reference evidence="2 3" key="1">
    <citation type="submission" date="2017-02" db="EMBL/GenBank/DDBJ databases">
        <title>Genomes of Trichoderma spp. with biocontrol activity.</title>
        <authorList>
            <person name="Gardiner D."/>
            <person name="Kazan K."/>
            <person name="Vos C."/>
            <person name="Harvey P."/>
        </authorList>
    </citation>
    <scope>NUCLEOTIDE SEQUENCE [LARGE SCALE GENOMIC DNA]</scope>
    <source>
        <strain evidence="2 3">A5MH</strain>
    </source>
</reference>
<feature type="compositionally biased region" description="Basic and acidic residues" evidence="1">
    <location>
        <begin position="553"/>
        <end position="565"/>
    </location>
</feature>
<feature type="compositionally biased region" description="Basic and acidic residues" evidence="1">
    <location>
        <begin position="383"/>
        <end position="392"/>
    </location>
</feature>